<sequence>MSQPPRTALRKKSSLLPRLLAGVAVVAIAGAGLWFWNSRKNEAAEGAYRTTTVERGDIRVAISATGTLSAISTVTVGSQISGQVTDVLVDFNSEVKKDEVLARIDPSTYEAQIEQGNAQIASARASLRQAQATLRNAELDYQRKADLGKQQLVAQSDVDLARAALDQARAQVNASQAQIQQQTAATQTTRVNLDRTVIRSPVDGVVLTRTIEPGQTVAASLQAPELFTIAEDLSKMKIELAVDEADIGQVKVGQAVSFTVDAFADRQFRGEVQQVRLAATTTSNVVTYPVVVSVDNSDGTLLPGLTVNAEIEVSKRDNILKVSNAALRYKPTGEQAGATVATQQQAGQPRGGGISDDLARVAGALQLKPEQQAAFDAAAAAVRERQAARTAQVQQGGASMFGGGPGGGPRVVVSSGAGSGAMQAQIRQRMVERMQQDFAPFRATLDDAQRQRWDSELRALLGARRAPLYKLVAGKPEQVQVRVGASDGTSTEVSGDIKEGDVVVVGERAKE</sequence>
<evidence type="ECO:0000313" key="8">
    <source>
        <dbReference type="EMBL" id="MEL1265575.1"/>
    </source>
</evidence>
<feature type="coiled-coil region" evidence="3">
    <location>
        <begin position="113"/>
        <end position="185"/>
    </location>
</feature>
<dbReference type="SUPFAM" id="SSF111369">
    <property type="entry name" value="HlyD-like secretion proteins"/>
    <property type="match status" value="1"/>
</dbReference>
<dbReference type="Pfam" id="PF25917">
    <property type="entry name" value="BSH_RND"/>
    <property type="match status" value="1"/>
</dbReference>
<dbReference type="InterPro" id="IPR030190">
    <property type="entry name" value="MacA_alpha-hairpin_sf"/>
</dbReference>
<evidence type="ECO:0000259" key="7">
    <source>
        <dbReference type="Pfam" id="PF25990"/>
    </source>
</evidence>
<dbReference type="RefSeq" id="WP_341726746.1">
    <property type="nucleotide sequence ID" value="NZ_JBBWWT010000007.1"/>
</dbReference>
<dbReference type="Gene3D" id="2.40.30.170">
    <property type="match status" value="1"/>
</dbReference>
<feature type="domain" description="YknX-like beta-barrel" evidence="7">
    <location>
        <begin position="236"/>
        <end position="311"/>
    </location>
</feature>
<gene>
    <name evidence="8" type="ORF">AAD027_14535</name>
</gene>
<dbReference type="PANTHER" id="PTHR30469:SF33">
    <property type="entry name" value="SLR1207 PROTEIN"/>
    <property type="match status" value="1"/>
</dbReference>
<keyword evidence="4" id="KW-0472">Membrane</keyword>
<comment type="similarity">
    <text evidence="1">Belongs to the membrane fusion protein (MFP) (TC 8.A.1) family.</text>
</comment>
<reference evidence="8 9" key="1">
    <citation type="submission" date="2024-04" db="EMBL/GenBank/DDBJ databases">
        <title>Draft genome sequence of Pseudoxanthomonas putridarboris WD12.</title>
        <authorList>
            <person name="Oh J."/>
        </authorList>
    </citation>
    <scope>NUCLEOTIDE SEQUENCE [LARGE SCALE GENOMIC DNA]</scope>
    <source>
        <strain evidence="8 9">WD12</strain>
    </source>
</reference>
<evidence type="ECO:0000259" key="5">
    <source>
        <dbReference type="Pfam" id="PF25876"/>
    </source>
</evidence>
<feature type="transmembrane region" description="Helical" evidence="4">
    <location>
        <begin position="15"/>
        <end position="36"/>
    </location>
</feature>
<dbReference type="Proteomes" id="UP001459204">
    <property type="component" value="Unassembled WGS sequence"/>
</dbReference>
<feature type="domain" description="Multidrug resistance protein MdtA-like barrel-sandwich hybrid" evidence="6">
    <location>
        <begin position="73"/>
        <end position="224"/>
    </location>
</feature>
<dbReference type="InterPro" id="IPR058624">
    <property type="entry name" value="MdtA-like_HH"/>
</dbReference>
<dbReference type="InterPro" id="IPR006143">
    <property type="entry name" value="RND_pump_MFP"/>
</dbReference>
<name>A0ABU9J2W7_9GAMM</name>
<proteinExistence type="inferred from homology"/>
<feature type="domain" description="Multidrug resistance protein MdtA-like alpha-helical hairpin" evidence="5">
    <location>
        <begin position="120"/>
        <end position="194"/>
    </location>
</feature>
<dbReference type="Gene3D" id="6.10.140.1990">
    <property type="match status" value="1"/>
</dbReference>
<keyword evidence="2 3" id="KW-0175">Coiled coil</keyword>
<dbReference type="EMBL" id="JBBWWT010000007">
    <property type="protein sequence ID" value="MEL1265575.1"/>
    <property type="molecule type" value="Genomic_DNA"/>
</dbReference>
<evidence type="ECO:0000256" key="3">
    <source>
        <dbReference type="SAM" id="Coils"/>
    </source>
</evidence>
<protein>
    <submittedName>
        <fullName evidence="8">Efflux RND transporter periplasmic adaptor subunit</fullName>
    </submittedName>
</protein>
<dbReference type="Pfam" id="PF25990">
    <property type="entry name" value="Beta-barrel_YknX"/>
    <property type="match status" value="1"/>
</dbReference>
<dbReference type="Pfam" id="PF25876">
    <property type="entry name" value="HH_MFP_RND"/>
    <property type="match status" value="1"/>
</dbReference>
<dbReference type="InterPro" id="IPR058625">
    <property type="entry name" value="MdtA-like_BSH"/>
</dbReference>
<evidence type="ECO:0000256" key="1">
    <source>
        <dbReference type="ARBA" id="ARBA00009477"/>
    </source>
</evidence>
<dbReference type="Gene3D" id="2.40.420.20">
    <property type="match status" value="1"/>
</dbReference>
<accession>A0ABU9J2W7</accession>
<keyword evidence="9" id="KW-1185">Reference proteome</keyword>
<evidence type="ECO:0000256" key="2">
    <source>
        <dbReference type="ARBA" id="ARBA00023054"/>
    </source>
</evidence>
<evidence type="ECO:0000259" key="6">
    <source>
        <dbReference type="Pfam" id="PF25917"/>
    </source>
</evidence>
<dbReference type="PANTHER" id="PTHR30469">
    <property type="entry name" value="MULTIDRUG RESISTANCE PROTEIN MDTA"/>
    <property type="match status" value="1"/>
</dbReference>
<keyword evidence="4" id="KW-1133">Transmembrane helix</keyword>
<dbReference type="NCBIfam" id="TIGR01730">
    <property type="entry name" value="RND_mfp"/>
    <property type="match status" value="1"/>
</dbReference>
<evidence type="ECO:0000256" key="4">
    <source>
        <dbReference type="SAM" id="Phobius"/>
    </source>
</evidence>
<keyword evidence="4" id="KW-0812">Transmembrane</keyword>
<dbReference type="InterPro" id="IPR058636">
    <property type="entry name" value="Beta-barrel_YknX"/>
</dbReference>
<comment type="caution">
    <text evidence="8">The sequence shown here is derived from an EMBL/GenBank/DDBJ whole genome shotgun (WGS) entry which is preliminary data.</text>
</comment>
<evidence type="ECO:0000313" key="9">
    <source>
        <dbReference type="Proteomes" id="UP001459204"/>
    </source>
</evidence>
<organism evidence="8 9">
    <name type="scientific">Pseudoxanthomonas putridarboris</name>
    <dbReference type="NCBI Taxonomy" id="752605"/>
    <lineage>
        <taxon>Bacteria</taxon>
        <taxon>Pseudomonadati</taxon>
        <taxon>Pseudomonadota</taxon>
        <taxon>Gammaproteobacteria</taxon>
        <taxon>Lysobacterales</taxon>
        <taxon>Lysobacteraceae</taxon>
        <taxon>Pseudoxanthomonas</taxon>
    </lineage>
</organism>
<dbReference type="Gene3D" id="2.40.50.100">
    <property type="match status" value="1"/>
</dbReference>